<keyword evidence="4" id="KW-1185">Reference proteome</keyword>
<evidence type="ECO:0000313" key="3">
    <source>
        <dbReference type="EMBL" id="KAK8067948.1"/>
    </source>
</evidence>
<organism evidence="3 4">
    <name type="scientific">Apiospora saccharicola</name>
    <dbReference type="NCBI Taxonomy" id="335842"/>
    <lineage>
        <taxon>Eukaryota</taxon>
        <taxon>Fungi</taxon>
        <taxon>Dikarya</taxon>
        <taxon>Ascomycota</taxon>
        <taxon>Pezizomycotina</taxon>
        <taxon>Sordariomycetes</taxon>
        <taxon>Xylariomycetidae</taxon>
        <taxon>Amphisphaeriales</taxon>
        <taxon>Apiosporaceae</taxon>
        <taxon>Apiospora</taxon>
    </lineage>
</organism>
<name>A0ABR1V9S0_9PEZI</name>
<evidence type="ECO:0000313" key="4">
    <source>
        <dbReference type="Proteomes" id="UP001446871"/>
    </source>
</evidence>
<comment type="caution">
    <text evidence="3">The sequence shown here is derived from an EMBL/GenBank/DDBJ whole genome shotgun (WGS) entry which is preliminary data.</text>
</comment>
<proteinExistence type="predicted"/>
<evidence type="ECO:0000256" key="1">
    <source>
        <dbReference type="SAM" id="MobiDB-lite"/>
    </source>
</evidence>
<feature type="signal peptide" evidence="2">
    <location>
        <begin position="1"/>
        <end position="19"/>
    </location>
</feature>
<gene>
    <name evidence="3" type="ORF">PG996_007060</name>
</gene>
<sequence>MKFLLMTISAFLLAVQTRASYSYGKHNMSMSTTSSALTSSASSASLSSTSVFTPPFTVVFTTVPAQTDRPHVPIPPLPHPTFSWSFSEPKTHHMPTGGTVTHWHSHTHSHSHGTGTQGTPEPTVTGPVPHVSLSTVGSNIPEGTGSDNGDQPTPEGGLIPVPHVHPTNPTTGMLHPHHTTRHSTAPLTAAATNTESLTITESLTTFTVQAYTQSLSWTTITVQPATWTIPAPGSGPSSILVPPEGPPPPNVKIERAEDRAAAVMSRSSSTSTSATSSATTWATSSPFTLHCDSSACGTYCYCDQDGNVLCDYDPAQCANTCDCVPE</sequence>
<accession>A0ABR1V9S0</accession>
<dbReference type="Proteomes" id="UP001446871">
    <property type="component" value="Unassembled WGS sequence"/>
</dbReference>
<evidence type="ECO:0000256" key="2">
    <source>
        <dbReference type="SAM" id="SignalP"/>
    </source>
</evidence>
<keyword evidence="2" id="KW-0732">Signal</keyword>
<feature type="chain" id="PRO_5045594418" evidence="2">
    <location>
        <begin position="20"/>
        <end position="326"/>
    </location>
</feature>
<dbReference type="EMBL" id="JAQQWM010000004">
    <property type="protein sequence ID" value="KAK8067948.1"/>
    <property type="molecule type" value="Genomic_DNA"/>
</dbReference>
<protein>
    <submittedName>
        <fullName evidence="3">Uncharacterized protein</fullName>
    </submittedName>
</protein>
<reference evidence="3 4" key="1">
    <citation type="submission" date="2023-01" db="EMBL/GenBank/DDBJ databases">
        <title>Analysis of 21 Apiospora genomes using comparative genomics revels a genus with tremendous synthesis potential of carbohydrate active enzymes and secondary metabolites.</title>
        <authorList>
            <person name="Sorensen T."/>
        </authorList>
    </citation>
    <scope>NUCLEOTIDE SEQUENCE [LARGE SCALE GENOMIC DNA]</scope>
    <source>
        <strain evidence="3 4">CBS 83171</strain>
    </source>
</reference>
<feature type="region of interest" description="Disordered" evidence="1">
    <location>
        <begin position="103"/>
        <end position="160"/>
    </location>
</feature>
<feature type="compositionally biased region" description="Low complexity" evidence="1">
    <location>
        <begin position="112"/>
        <end position="129"/>
    </location>
</feature>